<dbReference type="FunFam" id="2.60.120.40:FF:000007">
    <property type="entry name" value="Tumor necrosis factor"/>
    <property type="match status" value="1"/>
</dbReference>
<dbReference type="GO" id="GO:0005615">
    <property type="term" value="C:extracellular space"/>
    <property type="evidence" value="ECO:0007669"/>
    <property type="project" value="UniProtKB-UniRule"/>
</dbReference>
<dbReference type="CDD" id="cd00184">
    <property type="entry name" value="TNF"/>
    <property type="match status" value="2"/>
</dbReference>
<feature type="region of interest" description="Disordered" evidence="22">
    <location>
        <begin position="38"/>
        <end position="62"/>
    </location>
</feature>
<evidence type="ECO:0000256" key="15">
    <source>
        <dbReference type="ARBA" id="ARBA00023180"/>
    </source>
</evidence>
<dbReference type="Proteomes" id="UP000308365">
    <property type="component" value="Unassembled WGS sequence"/>
</dbReference>
<evidence type="ECO:0000256" key="6">
    <source>
        <dbReference type="ARBA" id="ARBA00022514"/>
    </source>
</evidence>
<accession>A0A4U1EFV5</accession>
<feature type="compositionally biased region" description="Basic and acidic residues" evidence="22">
    <location>
        <begin position="210"/>
        <end position="225"/>
    </location>
</feature>
<dbReference type="PROSITE" id="PS50049">
    <property type="entry name" value="THD_2"/>
    <property type="match status" value="2"/>
</dbReference>
<evidence type="ECO:0000256" key="3">
    <source>
        <dbReference type="ARBA" id="ARBA00008670"/>
    </source>
</evidence>
<keyword evidence="6 21" id="KW-0202">Cytokine</keyword>
<feature type="region of interest" description="Disordered" evidence="22">
    <location>
        <begin position="234"/>
        <end position="253"/>
    </location>
</feature>
<evidence type="ECO:0000256" key="9">
    <source>
        <dbReference type="ARBA" id="ARBA00022707"/>
    </source>
</evidence>
<dbReference type="GO" id="GO:2001238">
    <property type="term" value="P:positive regulation of extrinsic apoptotic signaling pathway"/>
    <property type="evidence" value="ECO:0007669"/>
    <property type="project" value="TreeGrafter"/>
</dbReference>
<keyword evidence="14" id="KW-1015">Disulfide bond</keyword>
<evidence type="ECO:0000256" key="2">
    <source>
        <dbReference type="ARBA" id="ARBA00004401"/>
    </source>
</evidence>
<evidence type="ECO:0000256" key="11">
    <source>
        <dbReference type="ARBA" id="ARBA00022968"/>
    </source>
</evidence>
<comment type="function">
    <text evidence="18 21">Cytokine that in its homotrimeric form binds to TNFRSF1A/TNFR1, TNFRSF1B/TNFBR and TNFRSF14/HVEM. In its heterotrimeric form with LTB binds to TNFRSF3/LTBR. Lymphotoxin is produced by lymphocytes and is cytotoxic for a wide range of tumor cells in vitro and in vivo.</text>
</comment>
<keyword evidence="13 21" id="KW-0472">Membrane</keyword>
<dbReference type="GO" id="GO:0051046">
    <property type="term" value="P:regulation of secretion"/>
    <property type="evidence" value="ECO:0007669"/>
    <property type="project" value="UniProtKB-ARBA"/>
</dbReference>
<dbReference type="GO" id="GO:0009986">
    <property type="term" value="C:cell surface"/>
    <property type="evidence" value="ECO:0007669"/>
    <property type="project" value="TreeGrafter"/>
</dbReference>
<dbReference type="GO" id="GO:0043123">
    <property type="term" value="P:positive regulation of canonical NF-kappaB signal transduction"/>
    <property type="evidence" value="ECO:0007669"/>
    <property type="project" value="TreeGrafter"/>
</dbReference>
<dbReference type="PANTHER" id="PTHR11471:SF23">
    <property type="entry name" value="TUMOR NECROSIS FACTOR"/>
    <property type="match status" value="1"/>
</dbReference>
<dbReference type="PANTHER" id="PTHR11471">
    <property type="entry name" value="TUMOR NECROSIS FACTOR FAMILY MEMBER"/>
    <property type="match status" value="1"/>
</dbReference>
<comment type="subunit">
    <text evidence="17">Homotrimer. Interacts with SPPL2B.</text>
</comment>
<dbReference type="InterPro" id="IPR008983">
    <property type="entry name" value="Tumour_necrosis_fac-like_dom"/>
</dbReference>
<dbReference type="GO" id="GO:0005164">
    <property type="term" value="F:tumor necrosis factor receptor binding"/>
    <property type="evidence" value="ECO:0007669"/>
    <property type="project" value="UniProtKB-UniRule"/>
</dbReference>
<proteinExistence type="inferred from homology"/>
<dbReference type="InterPro" id="IPR006053">
    <property type="entry name" value="TNF"/>
</dbReference>
<keyword evidence="7 21" id="KW-0964">Secreted</keyword>
<evidence type="ECO:0000256" key="8">
    <source>
        <dbReference type="ARBA" id="ARBA00022692"/>
    </source>
</evidence>
<feature type="domain" description="THD" evidence="24">
    <location>
        <begin position="351"/>
        <end position="496"/>
    </location>
</feature>
<keyword evidence="9" id="KW-0519">Myristate</keyword>
<feature type="domain" description="THD" evidence="24">
    <location>
        <begin position="63"/>
        <end position="210"/>
    </location>
</feature>
<keyword evidence="11" id="KW-0735">Signal-anchor</keyword>
<comment type="similarity">
    <text evidence="3 21">Belongs to the tumor necrosis factor family.</text>
</comment>
<comment type="subcellular location">
    <subcellularLocation>
        <location evidence="2">Cell membrane</location>
        <topology evidence="2">Single-pass type II membrane protein</topology>
    </subcellularLocation>
    <subcellularLocation>
        <location evidence="21">Secreted</location>
    </subcellularLocation>
    <subcellularLocation>
        <location evidence="21">Membrane</location>
    </subcellularLocation>
</comment>
<keyword evidence="16" id="KW-0449">Lipoprotein</keyword>
<comment type="caution">
    <text evidence="25">The sequence shown here is derived from an EMBL/GenBank/DDBJ whole genome shotgun (WGS) entry which is preliminary data.</text>
</comment>
<evidence type="ECO:0000256" key="10">
    <source>
        <dbReference type="ARBA" id="ARBA00022729"/>
    </source>
</evidence>
<feature type="signal peptide" evidence="23">
    <location>
        <begin position="1"/>
        <end position="34"/>
    </location>
</feature>
<evidence type="ECO:0000256" key="13">
    <source>
        <dbReference type="ARBA" id="ARBA00023136"/>
    </source>
</evidence>
<dbReference type="AlphaFoldDB" id="A0A4U1EFV5"/>
<evidence type="ECO:0000256" key="4">
    <source>
        <dbReference type="ARBA" id="ARBA00018403"/>
    </source>
</evidence>
<evidence type="ECO:0000313" key="26">
    <source>
        <dbReference type="Proteomes" id="UP000308365"/>
    </source>
</evidence>
<dbReference type="GO" id="GO:0045944">
    <property type="term" value="P:positive regulation of transcription by RNA polymerase II"/>
    <property type="evidence" value="ECO:0007669"/>
    <property type="project" value="TreeGrafter"/>
</dbReference>
<keyword evidence="5" id="KW-1003">Cell membrane</keyword>
<comment type="function">
    <text evidence="1">The TNF intracellular domain (ICD) form induces IL12 production in dendritic cells.</text>
</comment>
<keyword evidence="12" id="KW-1133">Transmembrane helix</keyword>
<reference evidence="26" key="1">
    <citation type="journal article" date="2019" name="IScience">
        <title>Narwhal Genome Reveals Long-Term Low Genetic Diversity despite Current Large Abundance Size.</title>
        <authorList>
            <person name="Westbury M.V."/>
            <person name="Petersen B."/>
            <person name="Garde E."/>
            <person name="Heide-Jorgensen M.P."/>
            <person name="Lorenzen E.D."/>
        </authorList>
    </citation>
    <scope>NUCLEOTIDE SEQUENCE [LARGE SCALE GENOMIC DNA]</scope>
</reference>
<dbReference type="Pfam" id="PF00229">
    <property type="entry name" value="TNF"/>
    <property type="match status" value="2"/>
</dbReference>
<evidence type="ECO:0000256" key="1">
    <source>
        <dbReference type="ARBA" id="ARBA00003559"/>
    </source>
</evidence>
<sequence length="496" mass="54134">MTPPGRLYLLRVCSTPLLLLLLGLLLALPPEAQGLSGVGLPPSTAQPAHQHPPNHFTRGTFKPAAHLVGDPSTQDSLRWRANTDRAFLRHGFSLSNNSLLVPTSGLYFVYSQVVFSGEGCFPKATPTPLYLAHEVQLFSSQYPFHVPLLSAQKSVCPGPQGPWVRSVYQGAVFLLTRGDQLSTHTDGISHLLLSPKRINAAVCTPSQQKLPERGHQGTSQERDKQLQSPLEITSQTTHPHPDRQPDDLLPLTHPATGLYQEDAMSTESMIRDVELAEEALSKTAGGSQGSGRCLCLSLFSFFLVAGGTTLFCLLHFGVIGPQREEFPTGYSIISPLAQTLRSSSKTSSNKPVAHVVANLSAQGQLRWLNTYANTLLANSVKLEDNQLVVPTDGLYLIYSQVLFRGQGCPSTHLFLTHTISRIAVSYQTKVNLLSAIKSPCQRETPEGAEAKPWYEPIYQGGVFQLEKGDRLSAEINLPDYLDFAESGQVYFGIIAL</sequence>
<dbReference type="GO" id="GO:0008625">
    <property type="term" value="P:extrinsic apoptotic signaling pathway via death domain receptors"/>
    <property type="evidence" value="ECO:0007669"/>
    <property type="project" value="TreeGrafter"/>
</dbReference>
<dbReference type="GO" id="GO:0051239">
    <property type="term" value="P:regulation of multicellular organismal process"/>
    <property type="evidence" value="ECO:0007669"/>
    <property type="project" value="UniProtKB-ARBA"/>
</dbReference>
<evidence type="ECO:0000256" key="7">
    <source>
        <dbReference type="ARBA" id="ARBA00022525"/>
    </source>
</evidence>
<evidence type="ECO:0000256" key="22">
    <source>
        <dbReference type="SAM" id="MobiDB-lite"/>
    </source>
</evidence>
<dbReference type="SMART" id="SM00207">
    <property type="entry name" value="TNF"/>
    <property type="match status" value="2"/>
</dbReference>
<keyword evidence="10 21" id="KW-0732">Signal</keyword>
<dbReference type="GO" id="GO:0005125">
    <property type="term" value="F:cytokine activity"/>
    <property type="evidence" value="ECO:0007669"/>
    <property type="project" value="UniProtKB-UniRule"/>
</dbReference>
<dbReference type="PRINTS" id="PR01236">
    <property type="entry name" value="TNFBETA"/>
</dbReference>
<dbReference type="EMBL" id="RWIC01001657">
    <property type="protein sequence ID" value="TKC34958.1"/>
    <property type="molecule type" value="Genomic_DNA"/>
</dbReference>
<comment type="subunit">
    <text evidence="19 21">Homotrimer, and heterotrimer of either two LTB and one LTA subunits or (less prevalent) two LTA and one LTB subunits. Interacts with TNFRSF14.</text>
</comment>
<dbReference type="SUPFAM" id="SSF49842">
    <property type="entry name" value="TNF-like"/>
    <property type="match status" value="2"/>
</dbReference>
<evidence type="ECO:0000256" key="12">
    <source>
        <dbReference type="ARBA" id="ARBA00022989"/>
    </source>
</evidence>
<dbReference type="Gene3D" id="2.60.120.40">
    <property type="match status" value="2"/>
</dbReference>
<evidence type="ECO:0000256" key="18">
    <source>
        <dbReference type="ARBA" id="ARBA00046146"/>
    </source>
</evidence>
<evidence type="ECO:0000256" key="19">
    <source>
        <dbReference type="ARBA" id="ARBA00046860"/>
    </source>
</evidence>
<feature type="chain" id="PRO_5020367278" description="Lymphotoxin-alpha" evidence="23">
    <location>
        <begin position="35"/>
        <end position="496"/>
    </location>
</feature>
<gene>
    <name evidence="25" type="ORF">EI555_003603</name>
</gene>
<protein>
    <recommendedName>
        <fullName evidence="4 21">Lymphotoxin-alpha</fullName>
        <shortName evidence="21">LT-alpha</shortName>
    </recommendedName>
    <alternativeName>
        <fullName evidence="21">TNF-beta</fullName>
    </alternativeName>
    <alternativeName>
        <fullName evidence="21">Tumor necrosis factor ligand superfamily member 1</fullName>
    </alternativeName>
</protein>
<dbReference type="PROSITE" id="PS00251">
    <property type="entry name" value="THD_1"/>
    <property type="match status" value="2"/>
</dbReference>
<dbReference type="InterPro" id="IPR006052">
    <property type="entry name" value="TNF_dom"/>
</dbReference>
<feature type="region of interest" description="Disordered" evidence="22">
    <location>
        <begin position="206"/>
        <end position="227"/>
    </location>
</feature>
<evidence type="ECO:0000259" key="24">
    <source>
        <dbReference type="PROSITE" id="PS50049"/>
    </source>
</evidence>
<evidence type="ECO:0000256" key="23">
    <source>
        <dbReference type="SAM" id="SignalP"/>
    </source>
</evidence>
<dbReference type="GO" id="GO:0033209">
    <property type="term" value="P:tumor necrosis factor-mediated signaling pathway"/>
    <property type="evidence" value="ECO:0007669"/>
    <property type="project" value="TreeGrafter"/>
</dbReference>
<dbReference type="FunFam" id="2.60.120.40:FF:000016">
    <property type="entry name" value="Tumor necrosis factor"/>
    <property type="match status" value="1"/>
</dbReference>
<evidence type="ECO:0000256" key="21">
    <source>
        <dbReference type="RuleBase" id="RU368120"/>
    </source>
</evidence>
<organism evidence="25 26">
    <name type="scientific">Monodon monoceros</name>
    <name type="common">Narwhal</name>
    <name type="synonym">Ceratodon monodon</name>
    <dbReference type="NCBI Taxonomy" id="40151"/>
    <lineage>
        <taxon>Eukaryota</taxon>
        <taxon>Metazoa</taxon>
        <taxon>Chordata</taxon>
        <taxon>Craniata</taxon>
        <taxon>Vertebrata</taxon>
        <taxon>Euteleostomi</taxon>
        <taxon>Mammalia</taxon>
        <taxon>Eutheria</taxon>
        <taxon>Laurasiatheria</taxon>
        <taxon>Artiodactyla</taxon>
        <taxon>Whippomorpha</taxon>
        <taxon>Cetacea</taxon>
        <taxon>Odontoceti</taxon>
        <taxon>Monodontidae</taxon>
        <taxon>Monodon</taxon>
    </lineage>
</organism>
<comment type="function">
    <text evidence="20">Cytokine that binds to TNFRSF1A/TNFR1 and TNFRSF1B/TNFBR. It is mainly secreted by macrophages and can induce cell death of certain tumor cell lines. It is potent pyrogen causing fever by direct action or by stimulation of interleukin-1 secretion and is implicated in the induction of cachexia, Under certain conditions it can stimulate cell proliferation and induce cell differentiation. Induces insulin resistance in adipocytes via inhibition of insulin-induced IRS1 tyrosine phosphorylation and insulin-induced glucose uptake. Induces GKAP42 protein degradation in adipocytes which is partially responsible for TNF-induced insulin resistance. Plays a role in angiogenesis by inducing VEGF production synergistically with IL1B and IL6.</text>
</comment>
<evidence type="ECO:0000256" key="17">
    <source>
        <dbReference type="ARBA" id="ARBA00025967"/>
    </source>
</evidence>
<evidence type="ECO:0000256" key="14">
    <source>
        <dbReference type="ARBA" id="ARBA00023157"/>
    </source>
</evidence>
<keyword evidence="8" id="KW-0812">Transmembrane</keyword>
<dbReference type="InterPro" id="IPR021184">
    <property type="entry name" value="TNF_CS"/>
</dbReference>
<dbReference type="GO" id="GO:0006959">
    <property type="term" value="P:humoral immune response"/>
    <property type="evidence" value="ECO:0007669"/>
    <property type="project" value="UniProtKB-UniRule"/>
</dbReference>
<evidence type="ECO:0000256" key="5">
    <source>
        <dbReference type="ARBA" id="ARBA00022475"/>
    </source>
</evidence>
<name>A0A4U1EFV5_MONMO</name>
<dbReference type="InterPro" id="IPR002960">
    <property type="entry name" value="TNF_beta"/>
</dbReference>
<evidence type="ECO:0000256" key="20">
    <source>
        <dbReference type="ARBA" id="ARBA00053778"/>
    </source>
</evidence>
<dbReference type="GO" id="GO:0050793">
    <property type="term" value="P:regulation of developmental process"/>
    <property type="evidence" value="ECO:0007669"/>
    <property type="project" value="UniProtKB-ARBA"/>
</dbReference>
<keyword evidence="15 21" id="KW-0325">Glycoprotein</keyword>
<dbReference type="PRINTS" id="PR01234">
    <property type="entry name" value="TNECROSISFCT"/>
</dbReference>
<dbReference type="GO" id="GO:0005886">
    <property type="term" value="C:plasma membrane"/>
    <property type="evidence" value="ECO:0007669"/>
    <property type="project" value="UniProtKB-SubCell"/>
</dbReference>
<evidence type="ECO:0000313" key="25">
    <source>
        <dbReference type="EMBL" id="TKC34958.1"/>
    </source>
</evidence>
<evidence type="ECO:0000256" key="16">
    <source>
        <dbReference type="ARBA" id="ARBA00023288"/>
    </source>
</evidence>